<sequence length="65" mass="7485">MTYDDGEPDSDDENGIPTETATLIIYREVQNVRLRFGNLAEKRNFITALRNLQEGKLIGFRNINK</sequence>
<reference evidence="1 2" key="1">
    <citation type="journal article" date="2008" name="Nature">
        <title>The genome of the model beetle and pest Tribolium castaneum.</title>
        <authorList>
            <consortium name="Tribolium Genome Sequencing Consortium"/>
            <person name="Richards S."/>
            <person name="Gibbs R.A."/>
            <person name="Weinstock G.M."/>
            <person name="Brown S.J."/>
            <person name="Denell R."/>
            <person name="Beeman R.W."/>
            <person name="Gibbs R."/>
            <person name="Beeman R.W."/>
            <person name="Brown S.J."/>
            <person name="Bucher G."/>
            <person name="Friedrich M."/>
            <person name="Grimmelikhuijzen C.J."/>
            <person name="Klingler M."/>
            <person name="Lorenzen M."/>
            <person name="Richards S."/>
            <person name="Roth S."/>
            <person name="Schroder R."/>
            <person name="Tautz D."/>
            <person name="Zdobnov E.M."/>
            <person name="Muzny D."/>
            <person name="Gibbs R.A."/>
            <person name="Weinstock G.M."/>
            <person name="Attaway T."/>
            <person name="Bell S."/>
            <person name="Buhay C.J."/>
            <person name="Chandrabose M.N."/>
            <person name="Chavez D."/>
            <person name="Clerk-Blankenburg K.P."/>
            <person name="Cree A."/>
            <person name="Dao M."/>
            <person name="Davis C."/>
            <person name="Chacko J."/>
            <person name="Dinh H."/>
            <person name="Dugan-Rocha S."/>
            <person name="Fowler G."/>
            <person name="Garner T.T."/>
            <person name="Garnes J."/>
            <person name="Gnirke A."/>
            <person name="Hawes A."/>
            <person name="Hernandez J."/>
            <person name="Hines S."/>
            <person name="Holder M."/>
            <person name="Hume J."/>
            <person name="Jhangiani S.N."/>
            <person name="Joshi V."/>
            <person name="Khan Z.M."/>
            <person name="Jackson L."/>
            <person name="Kovar C."/>
            <person name="Kowis A."/>
            <person name="Lee S."/>
            <person name="Lewis L.R."/>
            <person name="Margolis J."/>
            <person name="Morgan M."/>
            <person name="Nazareth L.V."/>
            <person name="Nguyen N."/>
            <person name="Okwuonu G."/>
            <person name="Parker D."/>
            <person name="Richards S."/>
            <person name="Ruiz S.J."/>
            <person name="Santibanez J."/>
            <person name="Savard J."/>
            <person name="Scherer S.E."/>
            <person name="Schneider B."/>
            <person name="Sodergren E."/>
            <person name="Tautz D."/>
            <person name="Vattahil S."/>
            <person name="Villasana D."/>
            <person name="White C.S."/>
            <person name="Wright R."/>
            <person name="Park Y."/>
            <person name="Beeman R.W."/>
            <person name="Lord J."/>
            <person name="Oppert B."/>
            <person name="Lorenzen M."/>
            <person name="Brown S."/>
            <person name="Wang L."/>
            <person name="Savard J."/>
            <person name="Tautz D."/>
            <person name="Richards S."/>
            <person name="Weinstock G."/>
            <person name="Gibbs R.A."/>
            <person name="Liu Y."/>
            <person name="Worley K."/>
            <person name="Weinstock G."/>
            <person name="Elsik C.G."/>
            <person name="Reese J.T."/>
            <person name="Elhaik E."/>
            <person name="Landan G."/>
            <person name="Graur D."/>
            <person name="Arensburger P."/>
            <person name="Atkinson P."/>
            <person name="Beeman R.W."/>
            <person name="Beidler J."/>
            <person name="Brown S.J."/>
            <person name="Demuth J.P."/>
            <person name="Drury D.W."/>
            <person name="Du Y.Z."/>
            <person name="Fujiwara H."/>
            <person name="Lorenzen M."/>
            <person name="Maselli V."/>
            <person name="Osanai M."/>
            <person name="Park Y."/>
            <person name="Robertson H.M."/>
            <person name="Tu Z."/>
            <person name="Wang J.J."/>
            <person name="Wang S."/>
            <person name="Richards S."/>
            <person name="Song H."/>
            <person name="Zhang L."/>
            <person name="Sodergren E."/>
            <person name="Werner D."/>
            <person name="Stanke M."/>
            <person name="Morgenstern B."/>
            <person name="Solovyev V."/>
            <person name="Kosarev P."/>
            <person name="Brown G."/>
            <person name="Chen H.C."/>
            <person name="Ermolaeva O."/>
            <person name="Hlavina W."/>
            <person name="Kapustin Y."/>
            <person name="Kiryutin B."/>
            <person name="Kitts P."/>
            <person name="Maglott D."/>
            <person name="Pruitt K."/>
            <person name="Sapojnikov V."/>
            <person name="Souvorov A."/>
            <person name="Mackey A.J."/>
            <person name="Waterhouse R.M."/>
            <person name="Wyder S."/>
            <person name="Zdobnov E.M."/>
            <person name="Zdobnov E.M."/>
            <person name="Wyder S."/>
            <person name="Kriventseva E.V."/>
            <person name="Kadowaki T."/>
            <person name="Bork P."/>
            <person name="Aranda M."/>
            <person name="Bao R."/>
            <person name="Beermann A."/>
            <person name="Berns N."/>
            <person name="Bolognesi R."/>
            <person name="Bonneton F."/>
            <person name="Bopp D."/>
            <person name="Brown S.J."/>
            <person name="Bucher G."/>
            <person name="Butts T."/>
            <person name="Chaumot A."/>
            <person name="Denell R.E."/>
            <person name="Ferrier D.E."/>
            <person name="Friedrich M."/>
            <person name="Gordon C.M."/>
            <person name="Jindra M."/>
            <person name="Klingler M."/>
            <person name="Lan Q."/>
            <person name="Lattorff H.M."/>
            <person name="Laudet V."/>
            <person name="von Levetsow C."/>
            <person name="Liu Z."/>
            <person name="Lutz R."/>
            <person name="Lynch J.A."/>
            <person name="da Fonseca R.N."/>
            <person name="Posnien N."/>
            <person name="Reuter R."/>
            <person name="Roth S."/>
            <person name="Savard J."/>
            <person name="Schinko J.B."/>
            <person name="Schmitt C."/>
            <person name="Schoppmeier M."/>
            <person name="Schroder R."/>
            <person name="Shippy T.D."/>
            <person name="Simonnet F."/>
            <person name="Marques-Souza H."/>
            <person name="Tautz D."/>
            <person name="Tomoyasu Y."/>
            <person name="Trauner J."/>
            <person name="Van der Zee M."/>
            <person name="Vervoort M."/>
            <person name="Wittkopp N."/>
            <person name="Wimmer E.A."/>
            <person name="Yang X."/>
            <person name="Jones A.K."/>
            <person name="Sattelle D.B."/>
            <person name="Ebert P.R."/>
            <person name="Nelson D."/>
            <person name="Scott J.G."/>
            <person name="Beeman R.W."/>
            <person name="Muthukrishnan S."/>
            <person name="Kramer K.J."/>
            <person name="Arakane Y."/>
            <person name="Beeman R.W."/>
            <person name="Zhu Q."/>
            <person name="Hogenkamp D."/>
            <person name="Dixit R."/>
            <person name="Oppert B."/>
            <person name="Jiang H."/>
            <person name="Zou Z."/>
            <person name="Marshall J."/>
            <person name="Elpidina E."/>
            <person name="Vinokurov K."/>
            <person name="Oppert C."/>
            <person name="Zou Z."/>
            <person name="Evans J."/>
            <person name="Lu Z."/>
            <person name="Zhao P."/>
            <person name="Sumathipala N."/>
            <person name="Altincicek B."/>
            <person name="Vilcinskas A."/>
            <person name="Williams M."/>
            <person name="Hultmark D."/>
            <person name="Hetru C."/>
            <person name="Jiang H."/>
            <person name="Grimmelikhuijzen C.J."/>
            <person name="Hauser F."/>
            <person name="Cazzamali G."/>
            <person name="Williamson M."/>
            <person name="Park Y."/>
            <person name="Li B."/>
            <person name="Tanaka Y."/>
            <person name="Predel R."/>
            <person name="Neupert S."/>
            <person name="Schachtner J."/>
            <person name="Verleyen P."/>
            <person name="Raible F."/>
            <person name="Bork P."/>
            <person name="Friedrich M."/>
            <person name="Walden K.K."/>
            <person name="Robertson H.M."/>
            <person name="Angeli S."/>
            <person name="Foret S."/>
            <person name="Bucher G."/>
            <person name="Schuetz S."/>
            <person name="Maleszka R."/>
            <person name="Wimmer E.A."/>
            <person name="Beeman R.W."/>
            <person name="Lorenzen M."/>
            <person name="Tomoyasu Y."/>
            <person name="Miller S.C."/>
            <person name="Grossmann D."/>
            <person name="Bucher G."/>
        </authorList>
    </citation>
    <scope>NUCLEOTIDE SEQUENCE [LARGE SCALE GENOMIC DNA]</scope>
    <source>
        <strain evidence="1 2">Georgia GA2</strain>
    </source>
</reference>
<dbReference type="AlphaFoldDB" id="D7EKJ7"/>
<protein>
    <submittedName>
        <fullName evidence="1">Uncharacterized protein</fullName>
    </submittedName>
</protein>
<dbReference type="EMBL" id="KQ971910">
    <property type="protein sequence ID" value="EFA13178.1"/>
    <property type="molecule type" value="Genomic_DNA"/>
</dbReference>
<accession>D7EKJ7</accession>
<proteinExistence type="predicted"/>
<evidence type="ECO:0000313" key="1">
    <source>
        <dbReference type="EMBL" id="EFA13178.1"/>
    </source>
</evidence>
<dbReference type="InParanoid" id="D7EKJ7"/>
<dbReference type="Proteomes" id="UP000007266">
    <property type="component" value="Unassembled WGS sequence"/>
</dbReference>
<evidence type="ECO:0000313" key="2">
    <source>
        <dbReference type="Proteomes" id="UP000007266"/>
    </source>
</evidence>
<organism evidence="1 2">
    <name type="scientific">Tribolium castaneum</name>
    <name type="common">Red flour beetle</name>
    <dbReference type="NCBI Taxonomy" id="7070"/>
    <lineage>
        <taxon>Eukaryota</taxon>
        <taxon>Metazoa</taxon>
        <taxon>Ecdysozoa</taxon>
        <taxon>Arthropoda</taxon>
        <taxon>Hexapoda</taxon>
        <taxon>Insecta</taxon>
        <taxon>Pterygota</taxon>
        <taxon>Neoptera</taxon>
        <taxon>Endopterygota</taxon>
        <taxon>Coleoptera</taxon>
        <taxon>Polyphaga</taxon>
        <taxon>Cucujiformia</taxon>
        <taxon>Tenebrionidae</taxon>
        <taxon>Tenebrionidae incertae sedis</taxon>
        <taxon>Tribolium</taxon>
    </lineage>
</organism>
<gene>
    <name evidence="1" type="primary">GLEAN_10312</name>
    <name evidence="1" type="ORF">TcasGA2_TC010312</name>
</gene>
<keyword evidence="2" id="KW-1185">Reference proteome</keyword>
<dbReference type="HOGENOM" id="CLU_2852575_0_0_1"/>
<reference evidence="1 2" key="2">
    <citation type="journal article" date="2010" name="Nucleic Acids Res.">
        <title>BeetleBase in 2010: revisions to provide comprehensive genomic information for Tribolium castaneum.</title>
        <authorList>
            <person name="Kim H.S."/>
            <person name="Murphy T."/>
            <person name="Xia J."/>
            <person name="Caragea D."/>
            <person name="Park Y."/>
            <person name="Beeman R.W."/>
            <person name="Lorenzen M.D."/>
            <person name="Butcher S."/>
            <person name="Manak J.R."/>
            <person name="Brown S.J."/>
        </authorList>
    </citation>
    <scope>NUCLEOTIDE SEQUENCE [LARGE SCALE GENOMIC DNA]</scope>
    <source>
        <strain evidence="1 2">Georgia GA2</strain>
    </source>
</reference>
<name>D7EKJ7_TRICA</name>